<dbReference type="Proteomes" id="UP000694700">
    <property type="component" value="Unplaced"/>
</dbReference>
<keyword evidence="1" id="KW-0677">Repeat</keyword>
<dbReference type="GO" id="GO:0060271">
    <property type="term" value="P:cilium assembly"/>
    <property type="evidence" value="ECO:0007669"/>
    <property type="project" value="TreeGrafter"/>
</dbReference>
<proteinExistence type="predicted"/>
<evidence type="ECO:0000313" key="4">
    <source>
        <dbReference type="Proteomes" id="UP000694700"/>
    </source>
</evidence>
<dbReference type="GO" id="GO:0070062">
    <property type="term" value="C:extracellular exosome"/>
    <property type="evidence" value="ECO:0007669"/>
    <property type="project" value="TreeGrafter"/>
</dbReference>
<name>A0A8C1T1N5_CYPCA</name>
<dbReference type="GO" id="GO:0031514">
    <property type="term" value="C:motile cilium"/>
    <property type="evidence" value="ECO:0007669"/>
    <property type="project" value="TreeGrafter"/>
</dbReference>
<dbReference type="InterPro" id="IPR011990">
    <property type="entry name" value="TPR-like_helical_dom_sf"/>
</dbReference>
<dbReference type="PANTHER" id="PTHR44314:SF1">
    <property type="entry name" value="CILIA- AND FLAGELLA-ASSOCIATED PROTEIN 70"/>
    <property type="match status" value="1"/>
</dbReference>
<organism evidence="3 4">
    <name type="scientific">Cyprinus carpio</name>
    <name type="common">Common carp</name>
    <dbReference type="NCBI Taxonomy" id="7962"/>
    <lineage>
        <taxon>Eukaryota</taxon>
        <taxon>Metazoa</taxon>
        <taxon>Chordata</taxon>
        <taxon>Craniata</taxon>
        <taxon>Vertebrata</taxon>
        <taxon>Euteleostomi</taxon>
        <taxon>Actinopterygii</taxon>
        <taxon>Neopterygii</taxon>
        <taxon>Teleostei</taxon>
        <taxon>Ostariophysi</taxon>
        <taxon>Cypriniformes</taxon>
        <taxon>Cyprinidae</taxon>
        <taxon>Cyprininae</taxon>
        <taxon>Cyprinus</taxon>
    </lineage>
</organism>
<dbReference type="InterPro" id="IPR052628">
    <property type="entry name" value="CFAP70"/>
</dbReference>
<protein>
    <submittedName>
        <fullName evidence="3">Uncharacterized protein</fullName>
    </submittedName>
</protein>
<dbReference type="AlphaFoldDB" id="A0A8C1T1N5"/>
<keyword evidence="2" id="KW-0802">TPR repeat</keyword>
<dbReference type="GO" id="GO:0003341">
    <property type="term" value="P:cilium movement"/>
    <property type="evidence" value="ECO:0007669"/>
    <property type="project" value="TreeGrafter"/>
</dbReference>
<dbReference type="Gene3D" id="1.25.40.10">
    <property type="entry name" value="Tetratricopeptide repeat domain"/>
    <property type="match status" value="1"/>
</dbReference>
<dbReference type="Ensembl" id="ENSCCRT00015016682.1">
    <property type="protein sequence ID" value="ENSCCRP00015016111.1"/>
    <property type="gene ID" value="ENSCCRG00015007150.1"/>
</dbReference>
<accession>A0A8C1T1N5</accession>
<evidence type="ECO:0000256" key="1">
    <source>
        <dbReference type="ARBA" id="ARBA00022737"/>
    </source>
</evidence>
<evidence type="ECO:0000313" key="3">
    <source>
        <dbReference type="Ensembl" id="ENSCCRP00015016111.1"/>
    </source>
</evidence>
<dbReference type="Pfam" id="PF13432">
    <property type="entry name" value="TPR_16"/>
    <property type="match status" value="1"/>
</dbReference>
<evidence type="ECO:0000256" key="2">
    <source>
        <dbReference type="ARBA" id="ARBA00022803"/>
    </source>
</evidence>
<dbReference type="SUPFAM" id="SSF48452">
    <property type="entry name" value="TPR-like"/>
    <property type="match status" value="1"/>
</dbReference>
<dbReference type="PANTHER" id="PTHR44314">
    <property type="entry name" value="CILIA- AND FLAGELLA-ASSOCIATED PROTEIN 70"/>
    <property type="match status" value="1"/>
</dbReference>
<sequence length="153" mass="17181">PVCSGSRVSSPDRGTISSYHLALAKLYLLRGEQDSAEATLKDAMNPDIWALWGHLHYVRGDYTQAQSCYEQTLDSVLDASDMLSIYLRLGSIYLQNGELEELTEAEEPLTEANALNNSNPEVWGYLSLVCLRVNWQKLEAEQSYKYAIKVCTV</sequence>
<reference evidence="3" key="1">
    <citation type="submission" date="2025-08" db="UniProtKB">
        <authorList>
            <consortium name="Ensembl"/>
        </authorList>
    </citation>
    <scope>IDENTIFICATION</scope>
</reference>